<protein>
    <recommendedName>
        <fullName evidence="1">Ribbon-helix-helix protein CopG domain-containing protein</fullName>
    </recommendedName>
</protein>
<sequence>MTSQLVIRIDKELKEKVSRLAMSEGKNASRVVREMLEQYVNDRDIGGHIDRIWNRIGQRLKQKGIGPDSVHQAIVDARQKR</sequence>
<comment type="caution">
    <text evidence="2">The sequence shown here is derived from an EMBL/GenBank/DDBJ whole genome shotgun (WGS) entry which is preliminary data.</text>
</comment>
<evidence type="ECO:0000313" key="2">
    <source>
        <dbReference type="EMBL" id="KKL85519.1"/>
    </source>
</evidence>
<dbReference type="Gene3D" id="1.10.1220.10">
    <property type="entry name" value="Met repressor-like"/>
    <property type="match status" value="1"/>
</dbReference>
<evidence type="ECO:0000259" key="1">
    <source>
        <dbReference type="Pfam" id="PF01402"/>
    </source>
</evidence>
<dbReference type="InterPro" id="IPR002145">
    <property type="entry name" value="CopG"/>
</dbReference>
<feature type="domain" description="Ribbon-helix-helix protein CopG" evidence="1">
    <location>
        <begin position="7"/>
        <end position="41"/>
    </location>
</feature>
<dbReference type="AlphaFoldDB" id="A0A0F9FGJ4"/>
<dbReference type="InterPro" id="IPR013321">
    <property type="entry name" value="Arc_rbn_hlx_hlx"/>
</dbReference>
<dbReference type="InterPro" id="IPR010985">
    <property type="entry name" value="Ribbon_hlx_hlx"/>
</dbReference>
<name>A0A0F9FGJ4_9ZZZZ</name>
<dbReference type="SUPFAM" id="SSF47598">
    <property type="entry name" value="Ribbon-helix-helix"/>
    <property type="match status" value="1"/>
</dbReference>
<reference evidence="2" key="1">
    <citation type="journal article" date="2015" name="Nature">
        <title>Complex archaea that bridge the gap between prokaryotes and eukaryotes.</title>
        <authorList>
            <person name="Spang A."/>
            <person name="Saw J.H."/>
            <person name="Jorgensen S.L."/>
            <person name="Zaremba-Niedzwiedzka K."/>
            <person name="Martijn J."/>
            <person name="Lind A.E."/>
            <person name="van Eijk R."/>
            <person name="Schleper C."/>
            <person name="Guy L."/>
            <person name="Ettema T.J."/>
        </authorList>
    </citation>
    <scope>NUCLEOTIDE SEQUENCE</scope>
</reference>
<gene>
    <name evidence="2" type="ORF">LCGC14_1953950</name>
</gene>
<accession>A0A0F9FGJ4</accession>
<organism evidence="2">
    <name type="scientific">marine sediment metagenome</name>
    <dbReference type="NCBI Taxonomy" id="412755"/>
    <lineage>
        <taxon>unclassified sequences</taxon>
        <taxon>metagenomes</taxon>
        <taxon>ecological metagenomes</taxon>
    </lineage>
</organism>
<dbReference type="EMBL" id="LAZR01021382">
    <property type="protein sequence ID" value="KKL85519.1"/>
    <property type="molecule type" value="Genomic_DNA"/>
</dbReference>
<dbReference type="GO" id="GO:0006355">
    <property type="term" value="P:regulation of DNA-templated transcription"/>
    <property type="evidence" value="ECO:0007669"/>
    <property type="project" value="InterPro"/>
</dbReference>
<proteinExistence type="predicted"/>
<dbReference type="Pfam" id="PF01402">
    <property type="entry name" value="RHH_1"/>
    <property type="match status" value="1"/>
</dbReference>